<evidence type="ECO:0008006" key="3">
    <source>
        <dbReference type="Google" id="ProtNLM"/>
    </source>
</evidence>
<organism evidence="1 2">
    <name type="scientific">Nicotiana attenuata</name>
    <name type="common">Coyote tobacco</name>
    <dbReference type="NCBI Taxonomy" id="49451"/>
    <lineage>
        <taxon>Eukaryota</taxon>
        <taxon>Viridiplantae</taxon>
        <taxon>Streptophyta</taxon>
        <taxon>Embryophyta</taxon>
        <taxon>Tracheophyta</taxon>
        <taxon>Spermatophyta</taxon>
        <taxon>Magnoliopsida</taxon>
        <taxon>eudicotyledons</taxon>
        <taxon>Gunneridae</taxon>
        <taxon>Pentapetalae</taxon>
        <taxon>asterids</taxon>
        <taxon>lamiids</taxon>
        <taxon>Solanales</taxon>
        <taxon>Solanaceae</taxon>
        <taxon>Nicotianoideae</taxon>
        <taxon>Nicotianeae</taxon>
        <taxon>Nicotiana</taxon>
    </lineage>
</organism>
<sequence length="125" mass="14544">MFKSPILDFQTKLEHFDVVKSCRIVQVVFTNYSTISISFVKYVTFPCYGKFWFNYLVYKCLSILELKGWQSPPSSRKFLKLNAGLESLDFPGICSFLQSSSDLETLVIETLVIDWDDDRPRVNFC</sequence>
<dbReference type="AlphaFoldDB" id="A0A1J6HXD6"/>
<comment type="caution">
    <text evidence="1">The sequence shown here is derived from an EMBL/GenBank/DDBJ whole genome shotgun (WGS) entry which is preliminary data.</text>
</comment>
<gene>
    <name evidence="1" type="ORF">A4A49_12574</name>
</gene>
<protein>
    <recommendedName>
        <fullName evidence="3">FBD domain-containing protein</fullName>
    </recommendedName>
</protein>
<dbReference type="OMA" id="RFETHSC"/>
<dbReference type="Gramene" id="OIS97493">
    <property type="protein sequence ID" value="OIS97493"/>
    <property type="gene ID" value="A4A49_12574"/>
</dbReference>
<name>A0A1J6HXD6_NICAT</name>
<keyword evidence="2" id="KW-1185">Reference proteome</keyword>
<reference evidence="1" key="1">
    <citation type="submission" date="2016-11" db="EMBL/GenBank/DDBJ databases">
        <title>The genome of Nicotiana attenuata.</title>
        <authorList>
            <person name="Xu S."/>
            <person name="Brockmoeller T."/>
            <person name="Gaquerel E."/>
            <person name="Navarro A."/>
            <person name="Kuhl H."/>
            <person name="Gase K."/>
            <person name="Ling Z."/>
            <person name="Zhou W."/>
            <person name="Kreitzer C."/>
            <person name="Stanke M."/>
            <person name="Tang H."/>
            <person name="Lyons E."/>
            <person name="Pandey P."/>
            <person name="Pandey S.P."/>
            <person name="Timmermann B."/>
            <person name="Baldwin I.T."/>
        </authorList>
    </citation>
    <scope>NUCLEOTIDE SEQUENCE [LARGE SCALE GENOMIC DNA]</scope>
    <source>
        <strain evidence="1">UT</strain>
    </source>
</reference>
<proteinExistence type="predicted"/>
<dbReference type="EMBL" id="MJEQ01037192">
    <property type="protein sequence ID" value="OIS97493.1"/>
    <property type="molecule type" value="Genomic_DNA"/>
</dbReference>
<evidence type="ECO:0000313" key="1">
    <source>
        <dbReference type="EMBL" id="OIS97493.1"/>
    </source>
</evidence>
<evidence type="ECO:0000313" key="2">
    <source>
        <dbReference type="Proteomes" id="UP000187609"/>
    </source>
</evidence>
<dbReference type="Proteomes" id="UP000187609">
    <property type="component" value="Unassembled WGS sequence"/>
</dbReference>
<accession>A0A1J6HXD6</accession>